<reference evidence="7" key="1">
    <citation type="submission" date="2020-08" db="EMBL/GenBank/DDBJ databases">
        <title>Genome public.</title>
        <authorList>
            <person name="Liu C."/>
            <person name="Sun Q."/>
        </authorList>
    </citation>
    <scope>NUCLEOTIDE SEQUENCE</scope>
    <source>
        <strain evidence="7">NSJ-55</strain>
    </source>
</reference>
<evidence type="ECO:0000256" key="5">
    <source>
        <dbReference type="RuleBase" id="RU003693"/>
    </source>
</evidence>
<comment type="similarity">
    <text evidence="5">Belongs to the class-II pyridoxal-phosphate-dependent aminotransferase family.</text>
</comment>
<evidence type="ECO:0000256" key="1">
    <source>
        <dbReference type="ARBA" id="ARBA00001933"/>
    </source>
</evidence>
<dbReference type="PANTHER" id="PTHR42885">
    <property type="entry name" value="HISTIDINOL-PHOSPHATE AMINOTRANSFERASE-RELATED"/>
    <property type="match status" value="1"/>
</dbReference>
<proteinExistence type="inferred from homology"/>
<dbReference type="GO" id="GO:0030170">
    <property type="term" value="F:pyridoxal phosphate binding"/>
    <property type="evidence" value="ECO:0007669"/>
    <property type="project" value="InterPro"/>
</dbReference>
<keyword evidence="2 7" id="KW-0032">Aminotransferase</keyword>
<dbReference type="Gene3D" id="3.40.640.10">
    <property type="entry name" value="Type I PLP-dependent aspartate aminotransferase-like (Major domain)"/>
    <property type="match status" value="1"/>
</dbReference>
<dbReference type="InterPro" id="IPR015424">
    <property type="entry name" value="PyrdxlP-dep_Trfase"/>
</dbReference>
<dbReference type="GO" id="GO:0008483">
    <property type="term" value="F:transaminase activity"/>
    <property type="evidence" value="ECO:0007669"/>
    <property type="project" value="UniProtKB-KW"/>
</dbReference>
<organism evidence="7 8">
    <name type="scientific">Mediterraneibacter hominis</name>
    <dbReference type="NCBI Taxonomy" id="2763054"/>
    <lineage>
        <taxon>Bacteria</taxon>
        <taxon>Bacillati</taxon>
        <taxon>Bacillota</taxon>
        <taxon>Clostridia</taxon>
        <taxon>Lachnospirales</taxon>
        <taxon>Lachnospiraceae</taxon>
        <taxon>Mediterraneibacter</taxon>
    </lineage>
</organism>
<dbReference type="RefSeq" id="WP_186876123.1">
    <property type="nucleotide sequence ID" value="NZ_JACOPF010000002.1"/>
</dbReference>
<comment type="caution">
    <text evidence="7">The sequence shown here is derived from an EMBL/GenBank/DDBJ whole genome shotgun (WGS) entry which is preliminary data.</text>
</comment>
<evidence type="ECO:0000313" key="7">
    <source>
        <dbReference type="EMBL" id="MBC5689454.1"/>
    </source>
</evidence>
<protein>
    <submittedName>
        <fullName evidence="7">Aminotransferase class I/II-fold pyridoxal phosphate-dependent enzyme</fullName>
    </submittedName>
</protein>
<dbReference type="AlphaFoldDB" id="A0A923LK72"/>
<dbReference type="InterPro" id="IPR004839">
    <property type="entry name" value="Aminotransferase_I/II_large"/>
</dbReference>
<name>A0A923LK72_9FIRM</name>
<evidence type="ECO:0000256" key="3">
    <source>
        <dbReference type="ARBA" id="ARBA00022679"/>
    </source>
</evidence>
<dbReference type="Pfam" id="PF00155">
    <property type="entry name" value="Aminotran_1_2"/>
    <property type="match status" value="1"/>
</dbReference>
<comment type="cofactor">
    <cofactor evidence="1 5">
        <name>pyridoxal 5'-phosphate</name>
        <dbReference type="ChEBI" id="CHEBI:597326"/>
    </cofactor>
</comment>
<sequence>MIKIKASVIANEKMTYVHDNNVHLQIDCAAGINNLLLPECCRKLDLADYPQDNTLLEELACYWSRTAEITADMFLLGNGSQQLLYLVNKLLIEQGTRVLGYAPQYSSYCSDVLFCGGIYRACPMGENYRFELKRFTEQIEQTDTLIYLDNPNNPTGQCIPLEQIEYIVREAAKDNICVLVDEAYGEYMRSENSAITLIKTYDNLIVLRTFSKGFGLAGLRLGYLAARPEIIEEMKKLTSPYDGNTLARRICAQVLKEADFLSNLRNVVRGLKLPIMNTSFTHLKIAWTDVHVPIFMLYHSRSDFELAKALSCEGISVVSGKNFYCVGPNAVRMRVPPREELDEVLKILRKIDQMQ</sequence>
<evidence type="ECO:0000259" key="6">
    <source>
        <dbReference type="Pfam" id="PF00155"/>
    </source>
</evidence>
<dbReference type="InterPro" id="IPR015422">
    <property type="entry name" value="PyrdxlP-dep_Trfase_small"/>
</dbReference>
<dbReference type="CDD" id="cd00609">
    <property type="entry name" value="AAT_like"/>
    <property type="match status" value="1"/>
</dbReference>
<gene>
    <name evidence="7" type="ORF">H8S37_11045</name>
</gene>
<dbReference type="InterPro" id="IPR015421">
    <property type="entry name" value="PyrdxlP-dep_Trfase_major"/>
</dbReference>
<dbReference type="Gene3D" id="3.90.1150.10">
    <property type="entry name" value="Aspartate Aminotransferase, domain 1"/>
    <property type="match status" value="1"/>
</dbReference>
<evidence type="ECO:0000256" key="4">
    <source>
        <dbReference type="ARBA" id="ARBA00022898"/>
    </source>
</evidence>
<dbReference type="SUPFAM" id="SSF53383">
    <property type="entry name" value="PLP-dependent transferases"/>
    <property type="match status" value="1"/>
</dbReference>
<feature type="domain" description="Aminotransferase class I/classII large" evidence="6">
    <location>
        <begin position="52"/>
        <end position="347"/>
    </location>
</feature>
<dbReference type="EMBL" id="JACOPF010000002">
    <property type="protein sequence ID" value="MBC5689454.1"/>
    <property type="molecule type" value="Genomic_DNA"/>
</dbReference>
<dbReference type="PANTHER" id="PTHR42885:SF2">
    <property type="entry name" value="HISTIDINOL-PHOSPHATE AMINOTRANSFERASE"/>
    <property type="match status" value="1"/>
</dbReference>
<dbReference type="PROSITE" id="PS00599">
    <property type="entry name" value="AA_TRANSFER_CLASS_2"/>
    <property type="match status" value="1"/>
</dbReference>
<dbReference type="Proteomes" id="UP000652477">
    <property type="component" value="Unassembled WGS sequence"/>
</dbReference>
<keyword evidence="8" id="KW-1185">Reference proteome</keyword>
<evidence type="ECO:0000313" key="8">
    <source>
        <dbReference type="Proteomes" id="UP000652477"/>
    </source>
</evidence>
<keyword evidence="3" id="KW-0808">Transferase</keyword>
<evidence type="ECO:0000256" key="2">
    <source>
        <dbReference type="ARBA" id="ARBA00022576"/>
    </source>
</evidence>
<keyword evidence="4 5" id="KW-0663">Pyridoxal phosphate</keyword>
<dbReference type="InterPro" id="IPR001917">
    <property type="entry name" value="Aminotrans_II_pyridoxalP_BS"/>
</dbReference>
<accession>A0A923LK72</accession>